<dbReference type="eggNOG" id="ENOG502S5VW">
    <property type="taxonomic scope" value="Eukaryota"/>
</dbReference>
<organism evidence="2 3">
    <name type="scientific">Thalassiosira oceanica</name>
    <name type="common">Marine diatom</name>
    <dbReference type="NCBI Taxonomy" id="159749"/>
    <lineage>
        <taxon>Eukaryota</taxon>
        <taxon>Sar</taxon>
        <taxon>Stramenopiles</taxon>
        <taxon>Ochrophyta</taxon>
        <taxon>Bacillariophyta</taxon>
        <taxon>Coscinodiscophyceae</taxon>
        <taxon>Thalassiosirophycidae</taxon>
        <taxon>Thalassiosirales</taxon>
        <taxon>Thalassiosiraceae</taxon>
        <taxon>Thalassiosira</taxon>
    </lineage>
</organism>
<keyword evidence="3" id="KW-1185">Reference proteome</keyword>
<name>K0SHM9_THAOC</name>
<feature type="compositionally biased region" description="Low complexity" evidence="1">
    <location>
        <begin position="78"/>
        <end position="99"/>
    </location>
</feature>
<sequence>MYATPRYEPASGIGAAQRQQRRACEFGNTHRRDRPSRGALAREERHPAGEGRDYTSGSALDLLVSCLGRRRRLGLALPSSHGRLSSSGGRGPSSPRTAGGAHGNRGIHPNPARRLSVALLRTGPLVPRARFAAEIRDDHHQRSADRLDPGAVEEAATDAVVVVDPTGEAGRCAVHSITVETPYCVVECRSRNAVRAMKCRSDSVVPAIEFELSNDAGAPGIQSRCVLHHHPEAAVAGSLDPRRLDDAGDVAVGAGISWSSSLLFREDTLDSRLGTGSVDQQQNLGQSRRGFRTSLEPLKLSSAVSSVAGDIAAKIRRSLRRAYIKRSTNSSVETIEPSFGP</sequence>
<dbReference type="Proteomes" id="UP000266841">
    <property type="component" value="Unassembled WGS sequence"/>
</dbReference>
<proteinExistence type="predicted"/>
<protein>
    <submittedName>
        <fullName evidence="2">Uncharacterized protein</fullName>
    </submittedName>
</protein>
<reference evidence="2 3" key="1">
    <citation type="journal article" date="2012" name="Genome Biol.">
        <title>Genome and low-iron response of an oceanic diatom adapted to chronic iron limitation.</title>
        <authorList>
            <person name="Lommer M."/>
            <person name="Specht M."/>
            <person name="Roy A.S."/>
            <person name="Kraemer L."/>
            <person name="Andreson R."/>
            <person name="Gutowska M.A."/>
            <person name="Wolf J."/>
            <person name="Bergner S.V."/>
            <person name="Schilhabel M.B."/>
            <person name="Klostermeier U.C."/>
            <person name="Beiko R.G."/>
            <person name="Rosenstiel P."/>
            <person name="Hippler M."/>
            <person name="Laroche J."/>
        </authorList>
    </citation>
    <scope>NUCLEOTIDE SEQUENCE [LARGE SCALE GENOMIC DNA]</scope>
    <source>
        <strain evidence="2 3">CCMP1005</strain>
    </source>
</reference>
<dbReference type="AlphaFoldDB" id="K0SHM9"/>
<evidence type="ECO:0000256" key="1">
    <source>
        <dbReference type="SAM" id="MobiDB-lite"/>
    </source>
</evidence>
<accession>K0SHM9</accession>
<dbReference type="EMBL" id="AGNL01026376">
    <property type="protein sequence ID" value="EJK58027.1"/>
    <property type="molecule type" value="Genomic_DNA"/>
</dbReference>
<comment type="caution">
    <text evidence="2">The sequence shown here is derived from an EMBL/GenBank/DDBJ whole genome shotgun (WGS) entry which is preliminary data.</text>
</comment>
<evidence type="ECO:0000313" key="2">
    <source>
        <dbReference type="EMBL" id="EJK58027.1"/>
    </source>
</evidence>
<feature type="compositionally biased region" description="Basic and acidic residues" evidence="1">
    <location>
        <begin position="40"/>
        <end position="53"/>
    </location>
</feature>
<feature type="region of interest" description="Disordered" evidence="1">
    <location>
        <begin position="78"/>
        <end position="110"/>
    </location>
</feature>
<feature type="region of interest" description="Disordered" evidence="1">
    <location>
        <begin position="1"/>
        <end position="55"/>
    </location>
</feature>
<gene>
    <name evidence="2" type="ORF">THAOC_21876</name>
</gene>
<evidence type="ECO:0000313" key="3">
    <source>
        <dbReference type="Proteomes" id="UP000266841"/>
    </source>
</evidence>